<sequence length="72" mass="8280">MSTNKVWNLIYVLGNTDRVMSDADNPQARASALDGAATIDKNGWRVWVEHHRTSERIFESEREKLHRVAVTE</sequence>
<dbReference type="Proteomes" id="UP001171620">
    <property type="component" value="Unassembled WGS sequence"/>
</dbReference>
<dbReference type="AlphaFoldDB" id="A0AAW7TA89"/>
<accession>A0AAW7TA89</accession>
<evidence type="ECO:0000313" key="2">
    <source>
        <dbReference type="Proteomes" id="UP001171620"/>
    </source>
</evidence>
<protein>
    <submittedName>
        <fullName evidence="1">Uncharacterized protein</fullName>
    </submittedName>
</protein>
<comment type="caution">
    <text evidence="1">The sequence shown here is derived from an EMBL/GenBank/DDBJ whole genome shotgun (WGS) entry which is preliminary data.</text>
</comment>
<proteinExistence type="predicted"/>
<evidence type="ECO:0000313" key="1">
    <source>
        <dbReference type="EMBL" id="MDN7798519.1"/>
    </source>
</evidence>
<organism evidence="1 2">
    <name type="scientific">Burkholderia vietnamiensis</name>
    <dbReference type="NCBI Taxonomy" id="60552"/>
    <lineage>
        <taxon>Bacteria</taxon>
        <taxon>Pseudomonadati</taxon>
        <taxon>Pseudomonadota</taxon>
        <taxon>Betaproteobacteria</taxon>
        <taxon>Burkholderiales</taxon>
        <taxon>Burkholderiaceae</taxon>
        <taxon>Burkholderia</taxon>
        <taxon>Burkholderia cepacia complex</taxon>
    </lineage>
</organism>
<gene>
    <name evidence="1" type="ORF">QZM33_26620</name>
</gene>
<name>A0AAW7TA89_BURVI</name>
<reference evidence="1" key="1">
    <citation type="submission" date="2023-07" db="EMBL/GenBank/DDBJ databases">
        <title>A collection of bacterial strains from the Burkholderia cepacia Research Laboratory and Repository.</title>
        <authorList>
            <person name="Lipuma J."/>
            <person name="Spilker T."/>
            <person name="Caverly L."/>
        </authorList>
    </citation>
    <scope>NUCLEOTIDE SEQUENCE</scope>
    <source>
        <strain evidence="1">AU44268</strain>
    </source>
</reference>
<dbReference type="RefSeq" id="WP_198108626.1">
    <property type="nucleotide sequence ID" value="NZ_JAEDWX010000012.1"/>
</dbReference>
<dbReference type="EMBL" id="JAUJRV010000031">
    <property type="protein sequence ID" value="MDN7798519.1"/>
    <property type="molecule type" value="Genomic_DNA"/>
</dbReference>